<gene>
    <name evidence="4" type="ORF">EV702DRAFT_1137196</name>
</gene>
<dbReference type="GO" id="GO:0016791">
    <property type="term" value="F:phosphatase activity"/>
    <property type="evidence" value="ECO:0007669"/>
    <property type="project" value="UniProtKB-ARBA"/>
</dbReference>
<evidence type="ECO:0000256" key="2">
    <source>
        <dbReference type="SAM" id="MobiDB-lite"/>
    </source>
</evidence>
<dbReference type="InterPro" id="IPR029021">
    <property type="entry name" value="Prot-tyrosine_phosphatase-like"/>
</dbReference>
<dbReference type="Pfam" id="PF22784">
    <property type="entry name" value="PTP-SAK"/>
    <property type="match status" value="1"/>
</dbReference>
<feature type="compositionally biased region" description="Low complexity" evidence="2">
    <location>
        <begin position="216"/>
        <end position="227"/>
    </location>
</feature>
<feature type="region of interest" description="Disordered" evidence="2">
    <location>
        <begin position="198"/>
        <end position="243"/>
    </location>
</feature>
<comment type="caution">
    <text evidence="4">The sequence shown here is derived from an EMBL/GenBank/DDBJ whole genome shotgun (WGS) entry which is preliminary data.</text>
</comment>
<proteinExistence type="predicted"/>
<protein>
    <recommendedName>
        <fullName evidence="3">Tyrosine specific protein phosphatases domain-containing protein</fullName>
    </recommendedName>
</protein>
<feature type="compositionally biased region" description="Pro residues" evidence="2">
    <location>
        <begin position="228"/>
        <end position="243"/>
    </location>
</feature>
<feature type="domain" description="Tyrosine specific protein phosphatases" evidence="3">
    <location>
        <begin position="464"/>
        <end position="494"/>
    </location>
</feature>
<name>A0A9P6ZLX9_9AGAM</name>
<dbReference type="InterPro" id="IPR050561">
    <property type="entry name" value="PTP"/>
</dbReference>
<dbReference type="Proteomes" id="UP000714275">
    <property type="component" value="Unassembled WGS sequence"/>
</dbReference>
<evidence type="ECO:0000256" key="1">
    <source>
        <dbReference type="ARBA" id="ARBA00022801"/>
    </source>
</evidence>
<dbReference type="PANTHER" id="PTHR23339">
    <property type="entry name" value="TYROSINE SPECIFIC PROTEIN PHOSPHATASE AND DUAL SPECIFICITY PROTEIN PHOSPHATASE"/>
    <property type="match status" value="1"/>
</dbReference>
<organism evidence="4 5">
    <name type="scientific">Suillus placidus</name>
    <dbReference type="NCBI Taxonomy" id="48579"/>
    <lineage>
        <taxon>Eukaryota</taxon>
        <taxon>Fungi</taxon>
        <taxon>Dikarya</taxon>
        <taxon>Basidiomycota</taxon>
        <taxon>Agaricomycotina</taxon>
        <taxon>Agaricomycetes</taxon>
        <taxon>Agaricomycetidae</taxon>
        <taxon>Boletales</taxon>
        <taxon>Suillineae</taxon>
        <taxon>Suillaceae</taxon>
        <taxon>Suillus</taxon>
    </lineage>
</organism>
<dbReference type="InterPro" id="IPR057023">
    <property type="entry name" value="PTP-SAK"/>
</dbReference>
<dbReference type="InterPro" id="IPR000387">
    <property type="entry name" value="Tyr_Pase_dom"/>
</dbReference>
<sequence length="577" mass="63475">MCINRDQHVAHCRPRQLAHLASQYHLSEYNRIKYGHRGCPIPYAPLLLNAPDTFRDLRVRQVTNMNGVLWWPCLEASCATATQVIPTSEQRNALVSGSVCPCLGPLLQKELNAALEDTLSSQIPTTSIPDGTSHRIMPVKTSKTHPLNISTMIPPELLPAMSSHLISNPEPSPVIFHIPDFYTLHRITDYAQHIPSATSSTSLAISRKAHSRRSSRSPLLPSISSHSPPSPEPMPHTLPLPTPPAFMNQPPQSIIEALQVAIDTRLTTLATKPRSSLPFIAKLSHPPTLKQSSKVRVVSDDLASNRSLSAQRGTFALPKVVFPSMLDFLNSSEREQLAFSVASQNPTKLRASSALLRPISNIHGTKRCFKLGNLMLSSCPGKKVRLAGPVRGRSAVCRDLDTDLRRISQVGARCIVCCLDDEELEFLGIRWSDYVSSAHRAGMDILRIPLPEGLAPLSPQSLDESLTKLIDGYTMRGASILVHCRGGLGRAGLVACCWALKIGLCGWINVDLSPNPAEGADGLESHVRRDTLQLVERAITVVRRRRSVKAIETLEQVRFLTEYVDFLREGARREGQS</sequence>
<dbReference type="EMBL" id="JABBWD010000060">
    <property type="protein sequence ID" value="KAG1771168.1"/>
    <property type="molecule type" value="Genomic_DNA"/>
</dbReference>
<keyword evidence="5" id="KW-1185">Reference proteome</keyword>
<dbReference type="OrthoDB" id="266663at2759"/>
<dbReference type="PROSITE" id="PS50056">
    <property type="entry name" value="TYR_PHOSPHATASE_2"/>
    <property type="match status" value="1"/>
</dbReference>
<accession>A0A9P6ZLX9</accession>
<dbReference type="SUPFAM" id="SSF52799">
    <property type="entry name" value="(Phosphotyrosine protein) phosphatases II"/>
    <property type="match status" value="1"/>
</dbReference>
<dbReference type="AlphaFoldDB" id="A0A9P6ZLX9"/>
<evidence type="ECO:0000313" key="5">
    <source>
        <dbReference type="Proteomes" id="UP000714275"/>
    </source>
</evidence>
<reference evidence="4" key="1">
    <citation type="journal article" date="2020" name="New Phytol.">
        <title>Comparative genomics reveals dynamic genome evolution in host specialist ectomycorrhizal fungi.</title>
        <authorList>
            <person name="Lofgren L.A."/>
            <person name="Nguyen N.H."/>
            <person name="Vilgalys R."/>
            <person name="Ruytinx J."/>
            <person name="Liao H.L."/>
            <person name="Branco S."/>
            <person name="Kuo A."/>
            <person name="LaButti K."/>
            <person name="Lipzen A."/>
            <person name="Andreopoulos W."/>
            <person name="Pangilinan J."/>
            <person name="Riley R."/>
            <person name="Hundley H."/>
            <person name="Na H."/>
            <person name="Barry K."/>
            <person name="Grigoriev I.V."/>
            <person name="Stajich J.E."/>
            <person name="Kennedy P.G."/>
        </authorList>
    </citation>
    <scope>NUCLEOTIDE SEQUENCE</scope>
    <source>
        <strain evidence="4">DOB743</strain>
    </source>
</reference>
<evidence type="ECO:0000313" key="4">
    <source>
        <dbReference type="EMBL" id="KAG1771168.1"/>
    </source>
</evidence>
<dbReference type="Gene3D" id="3.90.190.10">
    <property type="entry name" value="Protein tyrosine phosphatase superfamily"/>
    <property type="match status" value="1"/>
</dbReference>
<keyword evidence="1" id="KW-0378">Hydrolase</keyword>
<evidence type="ECO:0000259" key="3">
    <source>
        <dbReference type="PROSITE" id="PS50056"/>
    </source>
</evidence>